<protein>
    <submittedName>
        <fullName evidence="1">Uncharacterized protein</fullName>
    </submittedName>
</protein>
<accession>A0A2D2CXW7</accession>
<dbReference type="Proteomes" id="UP000230709">
    <property type="component" value="Chromosome"/>
</dbReference>
<name>A0A2D2CXW7_METT3</name>
<dbReference type="KEGG" id="mtw:CQW49_06485"/>
<sequence length="133" mass="13997">MTAFVSASGSADAATITRRGTFNVTVTILSPSTIPKATLFTLRASVIVNGTQTRQTEAATQLVAKTKDTQIVTISVPYLWKLEQPVNSKASLTIGVSATTSNQQPLFNEATRTFAVTLPAHGATTSVATSLRL</sequence>
<dbReference type="STRING" id="595536.GCA_000178815_03861"/>
<dbReference type="EMBL" id="CP023737">
    <property type="protein sequence ID" value="ATQ67573.1"/>
    <property type="molecule type" value="Genomic_DNA"/>
</dbReference>
<dbReference type="AlphaFoldDB" id="A0A2D2CXW7"/>
<reference evidence="2" key="1">
    <citation type="submission" date="2017-10" db="EMBL/GenBank/DDBJ databases">
        <title>Completed PacBio SMRT sequence of Methylosinus trichosporium OB3b reveals presence of a third large plasmid.</title>
        <authorList>
            <person name="Charles T.C."/>
            <person name="Lynch M.D.J."/>
            <person name="Heil J.R."/>
            <person name="Cheng J."/>
        </authorList>
    </citation>
    <scope>NUCLEOTIDE SEQUENCE [LARGE SCALE GENOMIC DNA]</scope>
    <source>
        <strain evidence="2">OB3b</strain>
    </source>
</reference>
<proteinExistence type="predicted"/>
<gene>
    <name evidence="1" type="ORF">CQW49_06485</name>
</gene>
<organism evidence="1 2">
    <name type="scientific">Methylosinus trichosporium (strain ATCC 35070 / NCIMB 11131 / UNIQEM 75 / OB3b)</name>
    <dbReference type="NCBI Taxonomy" id="595536"/>
    <lineage>
        <taxon>Bacteria</taxon>
        <taxon>Pseudomonadati</taxon>
        <taxon>Pseudomonadota</taxon>
        <taxon>Alphaproteobacteria</taxon>
        <taxon>Hyphomicrobiales</taxon>
        <taxon>Methylocystaceae</taxon>
        <taxon>Methylosinus</taxon>
    </lineage>
</organism>
<evidence type="ECO:0000313" key="1">
    <source>
        <dbReference type="EMBL" id="ATQ67573.1"/>
    </source>
</evidence>
<evidence type="ECO:0000313" key="2">
    <source>
        <dbReference type="Proteomes" id="UP000230709"/>
    </source>
</evidence>
<keyword evidence="2" id="KW-1185">Reference proteome</keyword>